<dbReference type="EMBL" id="CP029193">
    <property type="protein sequence ID" value="QES25869.1"/>
    <property type="molecule type" value="Genomic_DNA"/>
</dbReference>
<sequence length="99" mass="10943">MPPTPDPITDLVELLHQAGLGNTTVERNAHGHILIRLTPDDTTTLVRLLKLDNDWDLALSGLRTLGVRFISCCITPETSAITLTDSNTRHLATRIRYAL</sequence>
<reference evidence="1 2" key="1">
    <citation type="submission" date="2018-05" db="EMBL/GenBank/DDBJ databases">
        <title>Streptomyces venezuelae.</title>
        <authorList>
            <person name="Kim W."/>
            <person name="Lee N."/>
            <person name="Cho B.-K."/>
        </authorList>
    </citation>
    <scope>NUCLEOTIDE SEQUENCE [LARGE SCALE GENOMIC DNA]</scope>
    <source>
        <strain evidence="1 2">ATCC 14583</strain>
    </source>
</reference>
<dbReference type="RefSeq" id="WP_150165270.1">
    <property type="nucleotide sequence ID" value="NZ_CP029193.1"/>
</dbReference>
<evidence type="ECO:0000313" key="2">
    <source>
        <dbReference type="Proteomes" id="UP000323046"/>
    </source>
</evidence>
<dbReference type="Proteomes" id="UP000323046">
    <property type="component" value="Chromosome"/>
</dbReference>
<keyword evidence="2" id="KW-1185">Reference proteome</keyword>
<organism evidence="1 2">
    <name type="scientific">Streptomyces venezuelae</name>
    <dbReference type="NCBI Taxonomy" id="54571"/>
    <lineage>
        <taxon>Bacteria</taxon>
        <taxon>Bacillati</taxon>
        <taxon>Actinomycetota</taxon>
        <taxon>Actinomycetes</taxon>
        <taxon>Kitasatosporales</taxon>
        <taxon>Streptomycetaceae</taxon>
        <taxon>Streptomyces</taxon>
    </lineage>
</organism>
<gene>
    <name evidence="1" type="ORF">DEJ47_04830</name>
</gene>
<protein>
    <submittedName>
        <fullName evidence="1">Uncharacterized protein</fullName>
    </submittedName>
</protein>
<dbReference type="OrthoDB" id="9927210at2"/>
<evidence type="ECO:0000313" key="1">
    <source>
        <dbReference type="EMBL" id="QES25869.1"/>
    </source>
</evidence>
<proteinExistence type="predicted"/>
<dbReference type="AlphaFoldDB" id="A0A5P2BC15"/>
<name>A0A5P2BC15_STRVZ</name>
<accession>A0A5P2BC15</accession>